<comment type="caution">
    <text evidence="4">The sequence shown here is derived from an EMBL/GenBank/DDBJ whole genome shotgun (WGS) entry which is preliminary data.</text>
</comment>
<evidence type="ECO:0000313" key="4">
    <source>
        <dbReference type="EMBL" id="MDF0717730.1"/>
    </source>
</evidence>
<keyword evidence="2" id="KW-0436">Ligase</keyword>
<dbReference type="PANTHER" id="PTHR43201:SF5">
    <property type="entry name" value="MEDIUM-CHAIN ACYL-COA LIGASE ACSF2, MITOCHONDRIAL"/>
    <property type="match status" value="1"/>
</dbReference>
<evidence type="ECO:0000259" key="3">
    <source>
        <dbReference type="Pfam" id="PF13193"/>
    </source>
</evidence>
<gene>
    <name evidence="4" type="ORF">PY092_16320</name>
</gene>
<name>A0ABT5Y2X1_9FLAO</name>
<dbReference type="Proteomes" id="UP001221366">
    <property type="component" value="Unassembled WGS sequence"/>
</dbReference>
<keyword evidence="5" id="KW-1185">Reference proteome</keyword>
<dbReference type="Pfam" id="PF13193">
    <property type="entry name" value="AMP-binding_C"/>
    <property type="match status" value="1"/>
</dbReference>
<dbReference type="Gene3D" id="3.30.300.30">
    <property type="match status" value="1"/>
</dbReference>
<feature type="domain" description="AMP-binding enzyme C-terminal" evidence="3">
    <location>
        <begin position="13"/>
        <end position="86"/>
    </location>
</feature>
<dbReference type="PANTHER" id="PTHR43201">
    <property type="entry name" value="ACYL-COA SYNTHETASE"/>
    <property type="match status" value="1"/>
</dbReference>
<comment type="similarity">
    <text evidence="1">Belongs to the ATP-dependent AMP-binding enzyme family.</text>
</comment>
<dbReference type="EMBL" id="JARFVB010000014">
    <property type="protein sequence ID" value="MDF0717730.1"/>
    <property type="molecule type" value="Genomic_DNA"/>
</dbReference>
<dbReference type="InterPro" id="IPR045851">
    <property type="entry name" value="AMP-bd_C_sf"/>
</dbReference>
<accession>A0ABT5Y2X1</accession>
<reference evidence="4 5" key="1">
    <citation type="submission" date="2023-03" db="EMBL/GenBank/DDBJ databases">
        <title>Muricauda XX sp. nov. and Muricauda XXX sp. nov., two novel species isolated from Okinawa Trough.</title>
        <authorList>
            <person name="Cao W."/>
            <person name="Deng X."/>
        </authorList>
    </citation>
    <scope>NUCLEOTIDE SEQUENCE [LARGE SCALE GENOMIC DNA]</scope>
    <source>
        <strain evidence="4 5">334s03</strain>
    </source>
</reference>
<organism evidence="4 5">
    <name type="scientific">Flagellimonas yonaguniensis</name>
    <dbReference type="NCBI Taxonomy" id="3031325"/>
    <lineage>
        <taxon>Bacteria</taxon>
        <taxon>Pseudomonadati</taxon>
        <taxon>Bacteroidota</taxon>
        <taxon>Flavobacteriia</taxon>
        <taxon>Flavobacteriales</taxon>
        <taxon>Flavobacteriaceae</taxon>
        <taxon>Flagellimonas</taxon>
    </lineage>
</organism>
<sequence length="105" mass="11774">MYISGGENVYPVEVERVLLQHEAIKEAVVFGIPHEKWGECGAALIVKAQEVSSDEIKAYCLEKLAKFKVPSEIHFIDTVPKGDTGKIDRKTLKKSFMIQRNIGEV</sequence>
<evidence type="ECO:0000256" key="2">
    <source>
        <dbReference type="ARBA" id="ARBA00022598"/>
    </source>
</evidence>
<dbReference type="InterPro" id="IPR025110">
    <property type="entry name" value="AMP-bd_C"/>
</dbReference>
<proteinExistence type="inferred from homology"/>
<dbReference type="SUPFAM" id="SSF56801">
    <property type="entry name" value="Acetyl-CoA synthetase-like"/>
    <property type="match status" value="1"/>
</dbReference>
<evidence type="ECO:0000313" key="5">
    <source>
        <dbReference type="Proteomes" id="UP001221366"/>
    </source>
</evidence>
<evidence type="ECO:0000256" key="1">
    <source>
        <dbReference type="ARBA" id="ARBA00006432"/>
    </source>
</evidence>
<protein>
    <recommendedName>
        <fullName evidence="3">AMP-binding enzyme C-terminal domain-containing protein</fullName>
    </recommendedName>
</protein>